<dbReference type="SUPFAM" id="SSF102405">
    <property type="entry name" value="MCP/YpsA-like"/>
    <property type="match status" value="1"/>
</dbReference>
<dbReference type="Gene3D" id="3.40.50.450">
    <property type="match status" value="1"/>
</dbReference>
<dbReference type="NCBIfam" id="TIGR00732">
    <property type="entry name" value="dprA"/>
    <property type="match status" value="1"/>
</dbReference>
<comment type="caution">
    <text evidence="3">The sequence shown here is derived from an EMBL/GenBank/DDBJ whole genome shotgun (WGS) entry which is preliminary data.</text>
</comment>
<dbReference type="InterPro" id="IPR003488">
    <property type="entry name" value="DprA"/>
</dbReference>
<dbReference type="GO" id="GO:0009294">
    <property type="term" value="P:DNA-mediated transformation"/>
    <property type="evidence" value="ECO:0007669"/>
    <property type="project" value="InterPro"/>
</dbReference>
<evidence type="ECO:0000259" key="2">
    <source>
        <dbReference type="Pfam" id="PF02481"/>
    </source>
</evidence>
<dbReference type="Pfam" id="PF02481">
    <property type="entry name" value="DNA_processg_A"/>
    <property type="match status" value="1"/>
</dbReference>
<evidence type="ECO:0000256" key="1">
    <source>
        <dbReference type="ARBA" id="ARBA00006525"/>
    </source>
</evidence>
<name>A0A6N7W9N8_9ACTO</name>
<dbReference type="PANTHER" id="PTHR43022:SF1">
    <property type="entry name" value="PROTEIN SMF"/>
    <property type="match status" value="1"/>
</dbReference>
<sequence>MDERELAAAWSGIIEPGDRAAGDLWNALGAEVGLEWMRLPSAQPLVQVQGWKALHARTHPRALAVEPNIELSRAKALGVDVMWRGHEDWPGQLSCLGPAEPLVLWTKGNTDLLSRQQVAIVGARASTAYGNRIAQDMAWELGKQGIVVTSGGAYGIDAAAHKGALESGQTIAVLCGGLGNLYPRGNVDLFNRIGCEGILVSEVPPGWRPARWRFLERNRVIAGLAQALVVVEAGMRSGALATASRAADISCEVGAVPGPVTSAASAGCLHLIREGAALIRSVNDILEMIGEFVSHEAIVEMAVDPYEQRVWEAFPVSRVSTTDELVLASGLSREVTEAALVGLKLRGVIALDEHQWRRL</sequence>
<feature type="domain" description="Smf/DprA SLOG" evidence="2">
    <location>
        <begin position="82"/>
        <end position="289"/>
    </location>
</feature>
<evidence type="ECO:0000313" key="4">
    <source>
        <dbReference type="Proteomes" id="UP000470875"/>
    </source>
</evidence>
<proteinExistence type="inferred from homology"/>
<accession>A0A6N7W9N8</accession>
<dbReference type="InterPro" id="IPR057666">
    <property type="entry name" value="DrpA_SLOG"/>
</dbReference>
<dbReference type="EMBL" id="VULO01000013">
    <property type="protein sequence ID" value="MSS85193.1"/>
    <property type="molecule type" value="Genomic_DNA"/>
</dbReference>
<gene>
    <name evidence="3" type="primary">dprA</name>
    <name evidence="3" type="ORF">FYJ24_10580</name>
</gene>
<dbReference type="Proteomes" id="UP000470875">
    <property type="component" value="Unassembled WGS sequence"/>
</dbReference>
<dbReference type="AlphaFoldDB" id="A0A6N7W9N8"/>
<organism evidence="3 4">
    <name type="scientific">Scrofimicrobium canadense</name>
    <dbReference type="NCBI Taxonomy" id="2652290"/>
    <lineage>
        <taxon>Bacteria</taxon>
        <taxon>Bacillati</taxon>
        <taxon>Actinomycetota</taxon>
        <taxon>Actinomycetes</taxon>
        <taxon>Actinomycetales</taxon>
        <taxon>Actinomycetaceae</taxon>
        <taxon>Scrofimicrobium</taxon>
    </lineage>
</organism>
<dbReference type="RefSeq" id="WP_154546232.1">
    <property type="nucleotide sequence ID" value="NZ_VULO01000013.1"/>
</dbReference>
<evidence type="ECO:0000313" key="3">
    <source>
        <dbReference type="EMBL" id="MSS85193.1"/>
    </source>
</evidence>
<protein>
    <submittedName>
        <fullName evidence="3">DNA-protecting protein DprA</fullName>
    </submittedName>
</protein>
<dbReference type="PANTHER" id="PTHR43022">
    <property type="entry name" value="PROTEIN SMF"/>
    <property type="match status" value="1"/>
</dbReference>
<comment type="similarity">
    <text evidence="1">Belongs to the DprA/Smf family.</text>
</comment>
<reference evidence="3 4" key="1">
    <citation type="submission" date="2019-08" db="EMBL/GenBank/DDBJ databases">
        <title>In-depth cultivation of the pig gut microbiome towards novel bacterial diversity and tailored functional studies.</title>
        <authorList>
            <person name="Wylensek D."/>
            <person name="Hitch T.C.A."/>
            <person name="Clavel T."/>
        </authorList>
    </citation>
    <scope>NUCLEOTIDE SEQUENCE [LARGE SCALE GENOMIC DNA]</scope>
    <source>
        <strain evidence="3 4">WB03_NA08</strain>
    </source>
</reference>
<keyword evidence="4" id="KW-1185">Reference proteome</keyword>